<dbReference type="EMBL" id="NAJN01000128">
    <property type="protein sequence ID" value="TKA78755.1"/>
    <property type="molecule type" value="Genomic_DNA"/>
</dbReference>
<feature type="compositionally biased region" description="Pro residues" evidence="3">
    <location>
        <begin position="17"/>
        <end position="29"/>
    </location>
</feature>
<feature type="compositionally biased region" description="Polar residues" evidence="3">
    <location>
        <begin position="401"/>
        <end position="410"/>
    </location>
</feature>
<feature type="region of interest" description="Disordered" evidence="3">
    <location>
        <begin position="466"/>
        <end position="485"/>
    </location>
</feature>
<dbReference type="PANTHER" id="PTHR46572:SF1">
    <property type="entry name" value="RHO1 GUANINE NUCLEOTIDE EXCHANGE FACTOR TUS1"/>
    <property type="match status" value="1"/>
</dbReference>
<dbReference type="SMART" id="SM00325">
    <property type="entry name" value="RhoGEF"/>
    <property type="match status" value="1"/>
</dbReference>
<dbReference type="SUPFAM" id="SSF50729">
    <property type="entry name" value="PH domain-like"/>
    <property type="match status" value="1"/>
</dbReference>
<feature type="compositionally biased region" description="Polar residues" evidence="3">
    <location>
        <begin position="1"/>
        <end position="16"/>
    </location>
</feature>
<feature type="compositionally biased region" description="Polar residues" evidence="3">
    <location>
        <begin position="1260"/>
        <end position="1273"/>
    </location>
</feature>
<dbReference type="Gene3D" id="1.20.900.10">
    <property type="entry name" value="Dbl homology (DH) domain"/>
    <property type="match status" value="1"/>
</dbReference>
<feature type="compositionally biased region" description="Polar residues" evidence="3">
    <location>
        <begin position="195"/>
        <end position="220"/>
    </location>
</feature>
<feature type="region of interest" description="Disordered" evidence="3">
    <location>
        <begin position="178"/>
        <end position="357"/>
    </location>
</feature>
<keyword evidence="1" id="KW-0597">Phosphoprotein</keyword>
<feature type="domain" description="DH" evidence="5">
    <location>
        <begin position="932"/>
        <end position="1124"/>
    </location>
</feature>
<dbReference type="Pfam" id="PF15405">
    <property type="entry name" value="PH_5"/>
    <property type="match status" value="1"/>
</dbReference>
<feature type="region of interest" description="Disordered" evidence="3">
    <location>
        <begin position="1248"/>
        <end position="1273"/>
    </location>
</feature>
<feature type="compositionally biased region" description="Low complexity" evidence="3">
    <location>
        <begin position="230"/>
        <end position="249"/>
    </location>
</feature>
<evidence type="ECO:0008006" key="9">
    <source>
        <dbReference type="Google" id="ProtNLM"/>
    </source>
</evidence>
<feature type="compositionally biased region" description="Pro residues" evidence="3">
    <location>
        <begin position="180"/>
        <end position="194"/>
    </location>
</feature>
<feature type="compositionally biased region" description="Polar residues" evidence="3">
    <location>
        <begin position="108"/>
        <end position="145"/>
    </location>
</feature>
<feature type="region of interest" description="Disordered" evidence="3">
    <location>
        <begin position="1"/>
        <end position="153"/>
    </location>
</feature>
<dbReference type="STRING" id="331657.A0A4U0XUL2"/>
<dbReference type="SUPFAM" id="SSF48065">
    <property type="entry name" value="DBL homology domain (DH-domain)"/>
    <property type="match status" value="1"/>
</dbReference>
<feature type="domain" description="PH" evidence="4">
    <location>
        <begin position="1161"/>
        <end position="1347"/>
    </location>
</feature>
<dbReference type="Pfam" id="PF00780">
    <property type="entry name" value="CNH"/>
    <property type="match status" value="1"/>
</dbReference>
<dbReference type="InterPro" id="IPR001849">
    <property type="entry name" value="PH_domain"/>
</dbReference>
<dbReference type="PROSITE" id="PS50003">
    <property type="entry name" value="PH_DOMAIN"/>
    <property type="match status" value="1"/>
</dbReference>
<feature type="compositionally biased region" description="Low complexity" evidence="3">
    <location>
        <begin position="302"/>
        <end position="312"/>
    </location>
</feature>
<protein>
    <recommendedName>
        <fullName evidence="9">Rho1 guanine nucleotide exchange factor 3</fullName>
    </recommendedName>
</protein>
<dbReference type="InterPro" id="IPR041675">
    <property type="entry name" value="PH_5"/>
</dbReference>
<comment type="caution">
    <text evidence="7">The sequence shown here is derived from an EMBL/GenBank/DDBJ whole genome shotgun (WGS) entry which is preliminary data.</text>
</comment>
<dbReference type="Pfam" id="PF23582">
    <property type="entry name" value="WHD_RGF3"/>
    <property type="match status" value="1"/>
</dbReference>
<evidence type="ECO:0000259" key="6">
    <source>
        <dbReference type="PROSITE" id="PS50219"/>
    </source>
</evidence>
<evidence type="ECO:0000256" key="3">
    <source>
        <dbReference type="SAM" id="MobiDB-lite"/>
    </source>
</evidence>
<keyword evidence="2" id="KW-0344">Guanine-nucleotide releasing factor</keyword>
<dbReference type="InterPro" id="IPR035899">
    <property type="entry name" value="DBL_dom_sf"/>
</dbReference>
<accession>A0A4U0XUL2</accession>
<evidence type="ECO:0000259" key="5">
    <source>
        <dbReference type="PROSITE" id="PS50010"/>
    </source>
</evidence>
<evidence type="ECO:0000256" key="1">
    <source>
        <dbReference type="ARBA" id="ARBA00022553"/>
    </source>
</evidence>
<feature type="compositionally biased region" description="Low complexity" evidence="3">
    <location>
        <begin position="550"/>
        <end position="562"/>
    </location>
</feature>
<dbReference type="Proteomes" id="UP000308768">
    <property type="component" value="Unassembled WGS sequence"/>
</dbReference>
<dbReference type="InterPro" id="IPR011993">
    <property type="entry name" value="PH-like_dom_sf"/>
</dbReference>
<dbReference type="GO" id="GO:0005085">
    <property type="term" value="F:guanyl-nucleotide exchange factor activity"/>
    <property type="evidence" value="ECO:0007669"/>
    <property type="project" value="UniProtKB-KW"/>
</dbReference>
<sequence>MAYYQNGQYYSIQPQQPQVPYPSHYPRPSPSFDNVDEAVGGAARTADSAYGNPSAAGYRSTPGGGSPGRIDHELFFETSNPLPAQPRSATFAPQVSSHSPQLEARSAPPTQQAYNPQQYAVPTSQYNPQAYGSVNRTGSSASHQPYNPAVYRDGSVQRHSSVISRPYGFSPSAYVTPSVYPSPPQQSYIPPAPPHTQQAFAFGPPQSQYSPHLPDQSQQHHYPPVPPSLPLRSSAYSAAASASPPVNAHPSEDWRRSSTSQTHQRYASVSPDPPEQADFPSPSSFLNHDRRHGSASHSDFRSSSPLYASSNPLPSPPAPTPPAHSPQRMHTVSRPLPEPPSESYDEGDYFNEQNGMSTPDLLSAEILAQDDLYSQVENAVMGAGGALAVQVGSSRPEIGQLYNQNDQPSPLFSLPRRRNTQPRNGVGTNGHFSSVPPPDVYPPQSEYSDDSDPEAAAGLAAMQLADEQDAAEEARRQSGGSGLYSNFGAQLQMQQQASPDDSNDSDFATMDMDLYGGGYAGHLSYGGDPNTLAAGHRDVNGSRVQSLPVSSTGSMRRSGGSSNADTPYEYAMDPIHPFPPFESAARVDTFGTGGLSEPHRHGRRLSYDEGDESALIEGYNIEAQNARAGGEPLDMFYHPGMSVHRPLPPPPSDSLDGIPQLMPAGTYQTNWREQQGAPEMQPSWPVAPDAYAQRALSSASTLVPRSTSLLSHSSTPQIVQPIRSKTDAEKARLRLQNRSSMYTSTDLSTPPSATAVTLDLPDLPAGRRFSPAKLGAPDFKKCSEPWALSAVVAWLQRVTEGEPYLKRQALVEGLVALFTHKVPTMNTTDAEMLSERVMDEMFKAGAIVQNEEWLYFRTTEMTGVIYQLTGAGCYAPTLHNFTVPGRCYAHQCQRTLKKIDLRAQPQRQTEDWATFYKLKKDDVADADKKEIEVQNNLHEIVTTEDGYMDQLRVLLVLYRDALAATKPPVINPKRTKAFLKDVFGKVDAVKKANEDFLLAQLKYRQQEQGPWVRGFSDIFREWIRKAKNAYIEYAAAFPNATFLVRQEVERNIEFQRFLDQARNHKLSNKLGWDTYLKAPITRLQHYGLLLSTVHKNMREDSEEKANLHTAIEEIRVVTLECDARVAEMSRKGELLDLGSKLILRPGMKGVVELNLNHLGRELIFKGDLQRQGTNRFTWLETHALLFDHYLVMAKTVTQRDAAGGLKYERYDVSRLPIPMDLLVLESTNDEPVQKSSMKGIAAVTTVTARAGTPQDPRLARTSSNQPNGPATLTHTNTASSLNSLHTINSTSSKLVSSTTMLEGSAKDSEKTMYPFRIKHLGKEVYTLFAPSASNRQDWCDKIILAKTKHAAALFAQNAEPFKLRVIADSAFAYETVGGGSKGITIKNTPLDRAVQEVERKFANTGRPVPICRARVNCATAFIMPYPQGMMVAVGTDYGVYVSDMDNPRGWSKTINILRVTQIAVLEEFNLFLVISDKALIAYHLDVVCPADRTAPTSSTDSARKAPQKLSGTRDVGFFATGRMKDRTLVFYKKREGLSSTFKVLEPVLQKATEKKRGMFKGMRGTTEFFREYDEFYIPTECFSVNLFQSSLAVATSKGFEVLTLDKKQPWSIPSLKDPSVATIAARLTEPRQQQPLGMFRLSDIEFLLCYEDCAVYVNKHGDINRSVVMNFVGRAERAVLTVASSSSSSSSSFPNNPTSSAIPSAPSTAAGTTAQPPGRYLILFCGDFVEIREAQNGRLKQVIAGRDVKCLDDGAGRGAAGGTVKMVMQHPELERVQIVVELLLNEGLRE</sequence>
<dbReference type="InterPro" id="IPR052233">
    <property type="entry name" value="Rho-type_GEFs"/>
</dbReference>
<feature type="region of interest" description="Disordered" evidence="3">
    <location>
        <begin position="399"/>
        <end position="453"/>
    </location>
</feature>
<evidence type="ECO:0000256" key="2">
    <source>
        <dbReference type="ARBA" id="ARBA00022658"/>
    </source>
</evidence>
<dbReference type="Gene3D" id="2.30.29.30">
    <property type="entry name" value="Pleckstrin-homology domain (PH domain)/Phosphotyrosine-binding domain (PTB)"/>
    <property type="match status" value="1"/>
</dbReference>
<dbReference type="PROSITE" id="PS50010">
    <property type="entry name" value="DH_2"/>
    <property type="match status" value="1"/>
</dbReference>
<reference evidence="7 8" key="1">
    <citation type="submission" date="2017-03" db="EMBL/GenBank/DDBJ databases">
        <title>Genomes of endolithic fungi from Antarctica.</title>
        <authorList>
            <person name="Coleine C."/>
            <person name="Masonjones S."/>
            <person name="Stajich J.E."/>
        </authorList>
    </citation>
    <scope>NUCLEOTIDE SEQUENCE [LARGE SCALE GENOMIC DNA]</scope>
    <source>
        <strain evidence="7 8">CCFEE 5187</strain>
    </source>
</reference>
<feature type="compositionally biased region" description="Polar residues" evidence="3">
    <location>
        <begin position="77"/>
        <end position="100"/>
    </location>
</feature>
<dbReference type="InterPro" id="IPR000219">
    <property type="entry name" value="DH_dom"/>
</dbReference>
<evidence type="ECO:0000313" key="8">
    <source>
        <dbReference type="Proteomes" id="UP000308768"/>
    </source>
</evidence>
<feature type="region of interest" description="Disordered" evidence="3">
    <location>
        <begin position="1686"/>
        <end position="1713"/>
    </location>
</feature>
<evidence type="ECO:0000313" key="7">
    <source>
        <dbReference type="EMBL" id="TKA78755.1"/>
    </source>
</evidence>
<feature type="compositionally biased region" description="Polar residues" evidence="3">
    <location>
        <begin position="257"/>
        <end position="267"/>
    </location>
</feature>
<dbReference type="SMART" id="SM00233">
    <property type="entry name" value="PH"/>
    <property type="match status" value="1"/>
</dbReference>
<feature type="compositionally biased region" description="Pro residues" evidence="3">
    <location>
        <begin position="313"/>
        <end position="324"/>
    </location>
</feature>
<proteinExistence type="predicted"/>
<dbReference type="InterPro" id="IPR057283">
    <property type="entry name" value="RGF3_WH"/>
</dbReference>
<dbReference type="PROSITE" id="PS50219">
    <property type="entry name" value="CNH"/>
    <property type="match status" value="1"/>
</dbReference>
<dbReference type="OrthoDB" id="660555at2759"/>
<name>A0A4U0XUL2_9PEZI</name>
<dbReference type="Pfam" id="PF00621">
    <property type="entry name" value="RhoGEF"/>
    <property type="match status" value="1"/>
</dbReference>
<feature type="region of interest" description="Disordered" evidence="3">
    <location>
        <begin position="542"/>
        <end position="564"/>
    </location>
</feature>
<gene>
    <name evidence="7" type="ORF">B0A49_04706</name>
</gene>
<evidence type="ECO:0000259" key="4">
    <source>
        <dbReference type="PROSITE" id="PS50003"/>
    </source>
</evidence>
<feature type="domain" description="CNH" evidence="6">
    <location>
        <begin position="1412"/>
        <end position="1758"/>
    </location>
</feature>
<keyword evidence="8" id="KW-1185">Reference proteome</keyword>
<dbReference type="InterPro" id="IPR001180">
    <property type="entry name" value="CNH_dom"/>
</dbReference>
<dbReference type="SMART" id="SM00036">
    <property type="entry name" value="CNH"/>
    <property type="match status" value="1"/>
</dbReference>
<dbReference type="PANTHER" id="PTHR46572">
    <property type="entry name" value="RHO1 GDP-GTP EXCHANGE PROTEIN 1-RELATED"/>
    <property type="match status" value="1"/>
</dbReference>
<organism evidence="7 8">
    <name type="scientific">Cryomyces minteri</name>
    <dbReference type="NCBI Taxonomy" id="331657"/>
    <lineage>
        <taxon>Eukaryota</taxon>
        <taxon>Fungi</taxon>
        <taxon>Dikarya</taxon>
        <taxon>Ascomycota</taxon>
        <taxon>Pezizomycotina</taxon>
        <taxon>Dothideomycetes</taxon>
        <taxon>Dothideomycetes incertae sedis</taxon>
        <taxon>Cryomyces</taxon>
    </lineage>
</organism>